<dbReference type="PROSITE" id="PS50113">
    <property type="entry name" value="PAC"/>
    <property type="match status" value="1"/>
</dbReference>
<evidence type="ECO:0000313" key="10">
    <source>
        <dbReference type="EMBL" id="QXM07369.1"/>
    </source>
</evidence>
<keyword evidence="7" id="KW-0067">ATP-binding</keyword>
<evidence type="ECO:0000313" key="11">
    <source>
        <dbReference type="Proteomes" id="UP000886818"/>
    </source>
</evidence>
<dbReference type="InterPro" id="IPR022066">
    <property type="entry name" value="PdtaS_GAF"/>
</dbReference>
<evidence type="ECO:0000256" key="6">
    <source>
        <dbReference type="ARBA" id="ARBA00022777"/>
    </source>
</evidence>
<dbReference type="EMBL" id="CP078093">
    <property type="protein sequence ID" value="QXM07369.1"/>
    <property type="molecule type" value="Genomic_DNA"/>
</dbReference>
<dbReference type="Pfam" id="PF07568">
    <property type="entry name" value="HisKA_2"/>
    <property type="match status" value="1"/>
</dbReference>
<dbReference type="InterPro" id="IPR005467">
    <property type="entry name" value="His_kinase_dom"/>
</dbReference>
<dbReference type="SMART" id="SM00387">
    <property type="entry name" value="HATPase_c"/>
    <property type="match status" value="1"/>
</dbReference>
<protein>
    <recommendedName>
        <fullName evidence="2">histidine kinase</fullName>
        <ecNumber evidence="2">2.7.13.3</ecNumber>
    </recommendedName>
</protein>
<evidence type="ECO:0000256" key="1">
    <source>
        <dbReference type="ARBA" id="ARBA00000085"/>
    </source>
</evidence>
<proteinExistence type="predicted"/>
<dbReference type="EC" id="2.7.13.3" evidence="2"/>
<comment type="catalytic activity">
    <reaction evidence="1">
        <text>ATP + protein L-histidine = ADP + protein N-phospho-L-histidine.</text>
        <dbReference type="EC" id="2.7.13.3"/>
    </reaction>
</comment>
<dbReference type="Pfam" id="PF02518">
    <property type="entry name" value="HATPase_c"/>
    <property type="match status" value="1"/>
</dbReference>
<evidence type="ECO:0000256" key="4">
    <source>
        <dbReference type="ARBA" id="ARBA00022679"/>
    </source>
</evidence>
<evidence type="ECO:0000256" key="7">
    <source>
        <dbReference type="ARBA" id="ARBA00022840"/>
    </source>
</evidence>
<dbReference type="Pfam" id="PF12282">
    <property type="entry name" value="GAF_PdtaS"/>
    <property type="match status" value="1"/>
</dbReference>
<keyword evidence="11" id="KW-1185">Reference proteome</keyword>
<evidence type="ECO:0000259" key="9">
    <source>
        <dbReference type="PROSITE" id="PS50113"/>
    </source>
</evidence>
<dbReference type="PANTHER" id="PTHR41523">
    <property type="entry name" value="TWO-COMPONENT SYSTEM SENSOR PROTEIN"/>
    <property type="match status" value="1"/>
</dbReference>
<accession>A0ABX8RE48</accession>
<feature type="domain" description="Histidine kinase" evidence="8">
    <location>
        <begin position="274"/>
        <end position="464"/>
    </location>
</feature>
<evidence type="ECO:0000256" key="3">
    <source>
        <dbReference type="ARBA" id="ARBA00022553"/>
    </source>
</evidence>
<dbReference type="Proteomes" id="UP000886818">
    <property type="component" value="Chromosome"/>
</dbReference>
<dbReference type="InterPro" id="IPR003594">
    <property type="entry name" value="HATPase_dom"/>
</dbReference>
<name>A0ABX8RE48_9CLOT</name>
<evidence type="ECO:0000256" key="2">
    <source>
        <dbReference type="ARBA" id="ARBA00012438"/>
    </source>
</evidence>
<keyword evidence="5" id="KW-0547">Nucleotide-binding</keyword>
<organism evidence="10 11">
    <name type="scientific">Crassaminicella indica</name>
    <dbReference type="NCBI Taxonomy" id="2855394"/>
    <lineage>
        <taxon>Bacteria</taxon>
        <taxon>Bacillati</taxon>
        <taxon>Bacillota</taxon>
        <taxon>Clostridia</taxon>
        <taxon>Eubacteriales</taxon>
        <taxon>Clostridiaceae</taxon>
        <taxon>Crassaminicella</taxon>
    </lineage>
</organism>
<sequence>MSKLRKLCKIHTDLEDEDIFKLECAETVLQNIADLVNADVFIDCATRDPNRAIVVAEAKPTYGKSMYEGNVVGEFALRENEPAVIRTLEIEITSRDIKGITQENINVKQTVNPIKNAEGKTIGVLIVEKDITEDMHHDKKIEFLAEMNEKLTNEIIELERDKEITYHLDEGIIMFNKSGNVIYTNLVAEQLYKKLGFMDSLIGMHFNNISLEQKLFENIIEEKNDRISEIEFCNLTLQLKYIFYRNYFIIFIKDITDMRKKEKELILKSVAIKEIHHRVKNNLQTIASLLRLQSRRIENQEFKNILNESINRILSIAATHEILAQQGIDHVDIKKVISKIIDGMQKGYLSKEKSIDMEIIGDELRVDSDKATDISLIINELIQNSIQYAFEDQAKGKITVYIQKGELYSRITVVDNGKGFDYECVNPNSLGLNIVKSIVTDKLGGRMNIQSDSNGTIVGFDFKK</sequence>
<gene>
    <name evidence="10" type="ORF">KVH43_01890</name>
</gene>
<feature type="domain" description="PAC" evidence="9">
    <location>
        <begin position="86"/>
        <end position="143"/>
    </location>
</feature>
<keyword evidence="3" id="KW-0597">Phosphoprotein</keyword>
<keyword evidence="4" id="KW-0808">Transferase</keyword>
<keyword evidence="6 10" id="KW-0418">Kinase</keyword>
<dbReference type="InterPro" id="IPR000700">
    <property type="entry name" value="PAS-assoc_C"/>
</dbReference>
<evidence type="ECO:0000259" key="8">
    <source>
        <dbReference type="PROSITE" id="PS50109"/>
    </source>
</evidence>
<reference evidence="10" key="1">
    <citation type="submission" date="2021-07" db="EMBL/GenBank/DDBJ databases">
        <title>Complete genome sequence of Crassaminicella sp. 143-21, isolated from a deep-sea hydrothermal vent.</title>
        <authorList>
            <person name="Li X."/>
        </authorList>
    </citation>
    <scope>NUCLEOTIDE SEQUENCE</scope>
    <source>
        <strain evidence="10">143-21</strain>
    </source>
</reference>
<dbReference type="InterPro" id="IPR011495">
    <property type="entry name" value="Sig_transdc_His_kin_sub2_dim/P"/>
</dbReference>
<dbReference type="PANTHER" id="PTHR41523:SF8">
    <property type="entry name" value="ETHYLENE RESPONSE SENSOR PROTEIN"/>
    <property type="match status" value="1"/>
</dbReference>
<dbReference type="GO" id="GO:0016301">
    <property type="term" value="F:kinase activity"/>
    <property type="evidence" value="ECO:0007669"/>
    <property type="project" value="UniProtKB-KW"/>
</dbReference>
<dbReference type="PROSITE" id="PS50109">
    <property type="entry name" value="HIS_KIN"/>
    <property type="match status" value="1"/>
</dbReference>
<evidence type="ECO:0000256" key="5">
    <source>
        <dbReference type="ARBA" id="ARBA00022741"/>
    </source>
</evidence>